<name>A0A561Q0I0_9HYPH</name>
<sequence>MLSPDELLSELASNVTPSVIFECVSVIGARIAEFGRNDFIAQELTIRMVAALSEGRVPESVAAVVYQAVELAGLFPYISDTSPMHSIGQLVHDSHRVQPIRPFVFHSEQMAIFLALLDGDNVILSAPTSFGKSAIVDYFIMER</sequence>
<dbReference type="Proteomes" id="UP000320653">
    <property type="component" value="Unassembled WGS sequence"/>
</dbReference>
<dbReference type="EMBL" id="VIWP01000018">
    <property type="protein sequence ID" value="TWF43862.1"/>
    <property type="molecule type" value="Genomic_DNA"/>
</dbReference>
<proteinExistence type="predicted"/>
<gene>
    <name evidence="1" type="ORF">FHW37_11814</name>
</gene>
<dbReference type="RefSeq" id="WP_145643552.1">
    <property type="nucleotide sequence ID" value="NZ_VIWP01000018.1"/>
</dbReference>
<dbReference type="AlphaFoldDB" id="A0A561Q0I0"/>
<organism evidence="1 2">
    <name type="scientific">Neorhizobium alkalisoli</name>
    <dbReference type="NCBI Taxonomy" id="528178"/>
    <lineage>
        <taxon>Bacteria</taxon>
        <taxon>Pseudomonadati</taxon>
        <taxon>Pseudomonadota</taxon>
        <taxon>Alphaproteobacteria</taxon>
        <taxon>Hyphomicrobiales</taxon>
        <taxon>Rhizobiaceae</taxon>
        <taxon>Rhizobium/Agrobacterium group</taxon>
        <taxon>Neorhizobium</taxon>
    </lineage>
</organism>
<keyword evidence="2" id="KW-1185">Reference proteome</keyword>
<accession>A0A561Q0I0</accession>
<comment type="caution">
    <text evidence="1">The sequence shown here is derived from an EMBL/GenBank/DDBJ whole genome shotgun (WGS) entry which is preliminary data.</text>
</comment>
<dbReference type="InterPro" id="IPR027417">
    <property type="entry name" value="P-loop_NTPase"/>
</dbReference>
<evidence type="ECO:0000313" key="2">
    <source>
        <dbReference type="Proteomes" id="UP000320653"/>
    </source>
</evidence>
<dbReference type="SUPFAM" id="SSF52540">
    <property type="entry name" value="P-loop containing nucleoside triphosphate hydrolases"/>
    <property type="match status" value="1"/>
</dbReference>
<reference evidence="1 2" key="1">
    <citation type="submission" date="2019-06" db="EMBL/GenBank/DDBJ databases">
        <title>Sorghum-associated microbial communities from plants grown in Nebraska, USA.</title>
        <authorList>
            <person name="Schachtman D."/>
        </authorList>
    </citation>
    <scope>NUCLEOTIDE SEQUENCE [LARGE SCALE GENOMIC DNA]</scope>
    <source>
        <strain evidence="1 2">1225</strain>
    </source>
</reference>
<protein>
    <recommendedName>
        <fullName evidence="3">RAD3-like DEAD/DEAH box helicase</fullName>
    </recommendedName>
</protein>
<dbReference type="OrthoDB" id="9815222at2"/>
<evidence type="ECO:0000313" key="1">
    <source>
        <dbReference type="EMBL" id="TWF43862.1"/>
    </source>
</evidence>
<evidence type="ECO:0008006" key="3">
    <source>
        <dbReference type="Google" id="ProtNLM"/>
    </source>
</evidence>